<sequence length="167" mass="18264">LSKSKKQGGKAETERPVVEIGSGNGYWAYLLRRAGITLHAVDNAASAWRTTWIDDTIIADGVAFLTSPPQKLSDTVGGKGVKNAMLLLVYPQVGADFTGKVLRAYEGNVICVAGTQNSNGFTSFHNELIDTWIARERKDFDLVCRVPLPSFAGKDEAFFIFVRKARP</sequence>
<accession>A0ACC3DMF4</accession>
<feature type="non-terminal residue" evidence="1">
    <location>
        <position position="1"/>
    </location>
</feature>
<evidence type="ECO:0000313" key="2">
    <source>
        <dbReference type="Proteomes" id="UP001186974"/>
    </source>
</evidence>
<proteinExistence type="predicted"/>
<protein>
    <submittedName>
        <fullName evidence="1">Uncharacterized protein</fullName>
    </submittedName>
</protein>
<organism evidence="1 2">
    <name type="scientific">Coniosporium uncinatum</name>
    <dbReference type="NCBI Taxonomy" id="93489"/>
    <lineage>
        <taxon>Eukaryota</taxon>
        <taxon>Fungi</taxon>
        <taxon>Dikarya</taxon>
        <taxon>Ascomycota</taxon>
        <taxon>Pezizomycotina</taxon>
        <taxon>Dothideomycetes</taxon>
        <taxon>Dothideomycetes incertae sedis</taxon>
        <taxon>Coniosporium</taxon>
    </lineage>
</organism>
<gene>
    <name evidence="1" type="ORF">LTS18_009026</name>
</gene>
<comment type="caution">
    <text evidence="1">The sequence shown here is derived from an EMBL/GenBank/DDBJ whole genome shotgun (WGS) entry which is preliminary data.</text>
</comment>
<reference evidence="1" key="1">
    <citation type="submission" date="2024-09" db="EMBL/GenBank/DDBJ databases">
        <title>Black Yeasts Isolated from many extreme environments.</title>
        <authorList>
            <person name="Coleine C."/>
            <person name="Stajich J.E."/>
            <person name="Selbmann L."/>
        </authorList>
    </citation>
    <scope>NUCLEOTIDE SEQUENCE</scope>
    <source>
        <strain evidence="1">CCFEE 5737</strain>
    </source>
</reference>
<evidence type="ECO:0000313" key="1">
    <source>
        <dbReference type="EMBL" id="KAK3077876.1"/>
    </source>
</evidence>
<keyword evidence="2" id="KW-1185">Reference proteome</keyword>
<dbReference type="EMBL" id="JAWDJW010002411">
    <property type="protein sequence ID" value="KAK3077876.1"/>
    <property type="molecule type" value="Genomic_DNA"/>
</dbReference>
<name>A0ACC3DMF4_9PEZI</name>
<dbReference type="Proteomes" id="UP001186974">
    <property type="component" value="Unassembled WGS sequence"/>
</dbReference>